<feature type="domain" description="LIM zinc-binding" evidence="7">
    <location>
        <begin position="1033"/>
        <end position="1092"/>
    </location>
</feature>
<accession>D3AVY4</accession>
<dbReference type="CDD" id="cd08368">
    <property type="entry name" value="LIM"/>
    <property type="match status" value="1"/>
</dbReference>
<evidence type="ECO:0000259" key="6">
    <source>
        <dbReference type="PROSITE" id="PS50003"/>
    </source>
</evidence>
<dbReference type="Proteomes" id="UP000001396">
    <property type="component" value="Unassembled WGS sequence"/>
</dbReference>
<dbReference type="GeneID" id="31355784"/>
<dbReference type="OMA" id="KEFTFKW"/>
<feature type="compositionally biased region" description="Low complexity" evidence="5">
    <location>
        <begin position="516"/>
        <end position="526"/>
    </location>
</feature>
<feature type="compositionally biased region" description="Low complexity" evidence="5">
    <location>
        <begin position="490"/>
        <end position="509"/>
    </location>
</feature>
<dbReference type="STRING" id="670386.D3AVY4"/>
<feature type="domain" description="PH" evidence="6">
    <location>
        <begin position="138"/>
        <end position="245"/>
    </location>
</feature>
<protein>
    <submittedName>
        <fullName evidence="8">PH domain-containing protein</fullName>
    </submittedName>
</protein>
<keyword evidence="9" id="KW-1185">Reference proteome</keyword>
<dbReference type="PROSITE" id="PS00478">
    <property type="entry name" value="LIM_DOMAIN_1"/>
    <property type="match status" value="1"/>
</dbReference>
<comment type="caution">
    <text evidence="8">The sequence shown here is derived from an EMBL/GenBank/DDBJ whole genome shotgun (WGS) entry which is preliminary data.</text>
</comment>
<proteinExistence type="predicted"/>
<feature type="compositionally biased region" description="Low complexity" evidence="5">
    <location>
        <begin position="750"/>
        <end position="761"/>
    </location>
</feature>
<dbReference type="Pfam" id="PF00412">
    <property type="entry name" value="LIM"/>
    <property type="match status" value="2"/>
</dbReference>
<dbReference type="SMART" id="SM00132">
    <property type="entry name" value="LIM"/>
    <property type="match status" value="2"/>
</dbReference>
<feature type="compositionally biased region" description="Low complexity" evidence="5">
    <location>
        <begin position="76"/>
        <end position="91"/>
    </location>
</feature>
<keyword evidence="3 4" id="KW-0440">LIM domain</keyword>
<dbReference type="PROSITE" id="PS50003">
    <property type="entry name" value="PH_DOMAIN"/>
    <property type="match status" value="1"/>
</dbReference>
<dbReference type="InterPro" id="IPR011993">
    <property type="entry name" value="PH-like_dom_sf"/>
</dbReference>
<dbReference type="GO" id="GO:0046872">
    <property type="term" value="F:metal ion binding"/>
    <property type="evidence" value="ECO:0007669"/>
    <property type="project" value="UniProtKB-KW"/>
</dbReference>
<dbReference type="AlphaFoldDB" id="D3AVY4"/>
<feature type="region of interest" description="Disordered" evidence="5">
    <location>
        <begin position="490"/>
        <end position="535"/>
    </location>
</feature>
<dbReference type="PROSITE" id="PS50023">
    <property type="entry name" value="LIM_DOMAIN_2"/>
    <property type="match status" value="2"/>
</dbReference>
<dbReference type="InterPro" id="IPR001849">
    <property type="entry name" value="PH_domain"/>
</dbReference>
<sequence length="1136" mass="127610">MLVQKTVRFNQERNQYHYYQRYQSSRRKRFLNCINNNSRSPSTNSSINSDNNYQSSKFNLDYNNSFNKLKEELEYNSDSNSNNNNSITNNKNKIKKDNQFNKNKKLSNNYLSLKLRPLISKLTIFKRRRSFTNPQNMAEYKSGHIYKLGGVGIFKYRRKYWFVLTRTHILYYASSEKKTTPVESILLSDIKNIILLQKEPEVIQSTYGFIIEYTSSSPTPSRLVLQVSPISALADWVIKIDGITHPDFRSFLAQPDRKLLLKILFKNNIKGGIIKSSDDEEWDYNSIGSLSTIVGTSASGEKIDYHWDGEWLRSSNHFASIGTGRFNGVYLAWYLNGVDIKSPNTTTVRPDITYFWDEKEKEYISERKEFTFKWTRHFLASKYGTGEWIVEGHVPQPVVMFLQLIKYKRKGGEINPFPCNNDINNVDIAMNINAEELVIAKQLSSKEGNNVRLSIPVNETVAGTLNLPQYIKGEGFLNVSRVLFGQQYPQSSSDSQQLHVPASVSSPNDNTDDDNSPSLSSSLDSNSSEEENVQVGVTPKATAAAIVVVDSSLNASQQQSNDIESSIEKMTTTLEFEGQYISINLATSNNMNQTVDDVVADEDEEITKDDEVYNSSLENEYSKSRRDTLKLLNDTIFESKKIQSRSSLLEIEKLFNTPKTAAHVEPEIITVNNLNVVEDQQQQPTTIIKLEDELIKVDQDNRPVDPSTLDSTSDIGEDEDEDIVEVEDNDIIIVQDQHQLQDVEVDELSETSTVSTTSESTATDFSELRVSTPLSSSNTPHRQSSASPTTISFSELRNSLTPTKDILVDSFTLYNNNLSSLTSSPNILLSPRTSNFPSTPLGSVIGPTPSEQGSYKSKRMPLVKSSSSDHVVSIVDNIASSSKQIRQTFCLACNQPIFGHMIIALGSSYHRDCFKCHKCRQELGTKTFYRQGLISSTDSNNNNESIINNNTPNLYSSSSNNITTTTTTTTTSNSNNNMTPLLLDLLSVSNEPYSPLSSSSISSPLLGSTSPNPTTKQLLPKYLCETCFNDVCPVCPSCNANVMYRCVNALGKKWHTDHFTCKECSQALVGKSFFEVDGQPYCVADYNRIFNNSNNNNNNNDNNNNNNNNCIINLNNNNNNNIDKNNNNTNDTSLIS</sequence>
<organism evidence="8 9">
    <name type="scientific">Heterostelium pallidum (strain ATCC 26659 / Pp 5 / PN500)</name>
    <name type="common">Cellular slime mold</name>
    <name type="synonym">Polysphondylium pallidum</name>
    <dbReference type="NCBI Taxonomy" id="670386"/>
    <lineage>
        <taxon>Eukaryota</taxon>
        <taxon>Amoebozoa</taxon>
        <taxon>Evosea</taxon>
        <taxon>Eumycetozoa</taxon>
        <taxon>Dictyostelia</taxon>
        <taxon>Acytosteliales</taxon>
        <taxon>Acytosteliaceae</taxon>
        <taxon>Heterostelium</taxon>
    </lineage>
</organism>
<dbReference type="InterPro" id="IPR001781">
    <property type="entry name" value="Znf_LIM"/>
</dbReference>
<evidence type="ECO:0000256" key="1">
    <source>
        <dbReference type="ARBA" id="ARBA00022723"/>
    </source>
</evidence>
<dbReference type="SMART" id="SM00233">
    <property type="entry name" value="PH"/>
    <property type="match status" value="1"/>
</dbReference>
<dbReference type="FunFam" id="2.10.110.10:FF:000009">
    <property type="entry name" value="Paxillin isoform 1"/>
    <property type="match status" value="1"/>
</dbReference>
<dbReference type="SUPFAM" id="SSF50729">
    <property type="entry name" value="PH domain-like"/>
    <property type="match status" value="1"/>
</dbReference>
<feature type="region of interest" description="Disordered" evidence="5">
    <location>
        <begin position="746"/>
        <end position="790"/>
    </location>
</feature>
<dbReference type="FunCoup" id="D3AVY4">
    <property type="interactions" value="424"/>
</dbReference>
<dbReference type="Gene3D" id="2.30.29.30">
    <property type="entry name" value="Pleckstrin-homology domain (PH domain)/Phosphotyrosine-binding domain (PTB)"/>
    <property type="match status" value="1"/>
</dbReference>
<feature type="compositionally biased region" description="Polar residues" evidence="5">
    <location>
        <begin position="772"/>
        <end position="790"/>
    </location>
</feature>
<feature type="domain" description="LIM zinc-binding" evidence="7">
    <location>
        <begin position="888"/>
        <end position="946"/>
    </location>
</feature>
<dbReference type="Pfam" id="PF00169">
    <property type="entry name" value="PH"/>
    <property type="match status" value="1"/>
</dbReference>
<evidence type="ECO:0000313" key="8">
    <source>
        <dbReference type="EMBL" id="EFA86457.1"/>
    </source>
</evidence>
<evidence type="ECO:0000313" key="9">
    <source>
        <dbReference type="Proteomes" id="UP000001396"/>
    </source>
</evidence>
<dbReference type="SUPFAM" id="SSF57716">
    <property type="entry name" value="Glucocorticoid receptor-like (DNA-binding domain)"/>
    <property type="match status" value="2"/>
</dbReference>
<reference evidence="8 9" key="1">
    <citation type="journal article" date="2011" name="Genome Res.">
        <title>Phylogeny-wide analysis of social amoeba genomes highlights ancient origins for complex intercellular communication.</title>
        <authorList>
            <person name="Heidel A.J."/>
            <person name="Lawal H.M."/>
            <person name="Felder M."/>
            <person name="Schilde C."/>
            <person name="Helps N.R."/>
            <person name="Tunggal B."/>
            <person name="Rivero F."/>
            <person name="John U."/>
            <person name="Schleicher M."/>
            <person name="Eichinger L."/>
            <person name="Platzer M."/>
            <person name="Noegel A.A."/>
            <person name="Schaap P."/>
            <person name="Gloeckner G."/>
        </authorList>
    </citation>
    <scope>NUCLEOTIDE SEQUENCE [LARGE SCALE GENOMIC DNA]</scope>
    <source>
        <strain evidence="9">ATCC 26659 / Pp 5 / PN500</strain>
    </source>
</reference>
<name>D3AVY4_HETP5</name>
<dbReference type="RefSeq" id="XP_020438562.1">
    <property type="nucleotide sequence ID" value="XM_020571288.1"/>
</dbReference>
<dbReference type="PANTHER" id="PTHR20916:SF18">
    <property type="entry name" value="IPT_TIG DOMAIN-CONTAINING PROTEIN"/>
    <property type="match status" value="1"/>
</dbReference>
<feature type="region of interest" description="Disordered" evidence="5">
    <location>
        <begin position="957"/>
        <end position="976"/>
    </location>
</feature>
<keyword evidence="2 4" id="KW-0862">Zinc</keyword>
<evidence type="ECO:0000259" key="7">
    <source>
        <dbReference type="PROSITE" id="PS50023"/>
    </source>
</evidence>
<evidence type="ECO:0000256" key="5">
    <source>
        <dbReference type="SAM" id="MobiDB-lite"/>
    </source>
</evidence>
<dbReference type="CDD" id="cd00821">
    <property type="entry name" value="PH"/>
    <property type="match status" value="1"/>
</dbReference>
<feature type="region of interest" description="Disordered" evidence="5">
    <location>
        <begin position="75"/>
        <end position="101"/>
    </location>
</feature>
<dbReference type="Gene3D" id="2.10.110.10">
    <property type="entry name" value="Cysteine Rich Protein"/>
    <property type="match status" value="2"/>
</dbReference>
<dbReference type="InParanoid" id="D3AVY4"/>
<dbReference type="EMBL" id="ADBJ01000002">
    <property type="protein sequence ID" value="EFA86457.1"/>
    <property type="molecule type" value="Genomic_DNA"/>
</dbReference>
<evidence type="ECO:0000256" key="4">
    <source>
        <dbReference type="PROSITE-ProRule" id="PRU00125"/>
    </source>
</evidence>
<keyword evidence="1 4" id="KW-0479">Metal-binding</keyword>
<evidence type="ECO:0000256" key="3">
    <source>
        <dbReference type="ARBA" id="ARBA00023038"/>
    </source>
</evidence>
<gene>
    <name evidence="8" type="ORF">PPL_00250</name>
</gene>
<dbReference type="PANTHER" id="PTHR20916">
    <property type="entry name" value="CYSTEINE AND GLYCINE-RICH PROTEIN 2 BINDING PROTEIN"/>
    <property type="match status" value="1"/>
</dbReference>
<evidence type="ECO:0000256" key="2">
    <source>
        <dbReference type="ARBA" id="ARBA00022833"/>
    </source>
</evidence>